<dbReference type="EMBL" id="CP025430">
    <property type="protein sequence ID" value="AUH65721.1"/>
    <property type="molecule type" value="Genomic_DNA"/>
</dbReference>
<dbReference type="PROSITE" id="PS51781">
    <property type="entry name" value="SH3B"/>
    <property type="match status" value="1"/>
</dbReference>
<dbReference type="Proteomes" id="UP000234530">
    <property type="component" value="Chromosome"/>
</dbReference>
<dbReference type="AlphaFoldDB" id="A0A2H5F2E1"/>
<dbReference type="Pfam" id="PF08239">
    <property type="entry name" value="SH3_3"/>
    <property type="match status" value="1"/>
</dbReference>
<organism evidence="3 4">
    <name type="scientific">Paracoccus zhejiangensis</name>
    <dbReference type="NCBI Taxonomy" id="1077935"/>
    <lineage>
        <taxon>Bacteria</taxon>
        <taxon>Pseudomonadati</taxon>
        <taxon>Pseudomonadota</taxon>
        <taxon>Alphaproteobacteria</taxon>
        <taxon>Rhodobacterales</taxon>
        <taxon>Paracoccaceae</taxon>
        <taxon>Paracoccus</taxon>
    </lineage>
</organism>
<evidence type="ECO:0000256" key="1">
    <source>
        <dbReference type="SAM" id="SignalP"/>
    </source>
</evidence>
<evidence type="ECO:0000313" key="4">
    <source>
        <dbReference type="Proteomes" id="UP000234530"/>
    </source>
</evidence>
<keyword evidence="1" id="KW-0732">Signal</keyword>
<feature type="chain" id="PRO_5014160683" description="SH3b domain-containing protein" evidence="1">
    <location>
        <begin position="20"/>
        <end position="108"/>
    </location>
</feature>
<evidence type="ECO:0000259" key="2">
    <source>
        <dbReference type="PROSITE" id="PS51781"/>
    </source>
</evidence>
<dbReference type="InterPro" id="IPR003646">
    <property type="entry name" value="SH3-like_bac-type"/>
</dbReference>
<feature type="domain" description="SH3b" evidence="2">
    <location>
        <begin position="37"/>
        <end position="107"/>
    </location>
</feature>
<dbReference type="OrthoDB" id="9816009at2"/>
<keyword evidence="4" id="KW-1185">Reference proteome</keyword>
<feature type="signal peptide" evidence="1">
    <location>
        <begin position="1"/>
        <end position="19"/>
    </location>
</feature>
<dbReference type="RefSeq" id="WP_101753694.1">
    <property type="nucleotide sequence ID" value="NZ_CP025430.1"/>
</dbReference>
<dbReference type="Gene3D" id="2.30.30.40">
    <property type="entry name" value="SH3 Domains"/>
    <property type="match status" value="1"/>
</dbReference>
<accession>A0A2H5F2E1</accession>
<evidence type="ECO:0000313" key="3">
    <source>
        <dbReference type="EMBL" id="AUH65721.1"/>
    </source>
</evidence>
<proteinExistence type="predicted"/>
<gene>
    <name evidence="3" type="ORF">CX676_17460</name>
</gene>
<name>A0A2H5F2E1_9RHOB</name>
<reference evidence="3 4" key="1">
    <citation type="journal article" date="2013" name="Antonie Van Leeuwenhoek">
        <title>Paracoccus zhejiangensis sp. nov., isolated from activated sludge in wastewater-treatment system.</title>
        <authorList>
            <person name="Wu Z.G."/>
            <person name="Zhang D.F."/>
            <person name="Liu Y.L."/>
            <person name="Wang F."/>
            <person name="Jiang X."/>
            <person name="Li C."/>
            <person name="Li S.P."/>
            <person name="Hong Q."/>
            <person name="Li W.J."/>
        </authorList>
    </citation>
    <scope>NUCLEOTIDE SEQUENCE [LARGE SCALE GENOMIC DNA]</scope>
    <source>
        <strain evidence="3 4">J6</strain>
    </source>
</reference>
<protein>
    <recommendedName>
        <fullName evidence="2">SH3b domain-containing protein</fullName>
    </recommendedName>
</protein>
<dbReference type="KEGG" id="pzh:CX676_17460"/>
<sequence length="108" mass="11462">MSIKCLALLLSLFASASTAQQLDVEFKVFEDGQAAGCAGSIVAGLDPKGDGFLAVRSGPGTDFTRIDELHNGDLVRTCARSGPWIGITYGKPRRRGWVHGRWLVDGAG</sequence>